<evidence type="ECO:0000256" key="1">
    <source>
        <dbReference type="ARBA" id="ARBA00004651"/>
    </source>
</evidence>
<protein>
    <recommendedName>
        <fullName evidence="8">PPM-type phosphatase domain-containing protein</fullName>
    </recommendedName>
</protein>
<dbReference type="KEGG" id="mhev:MHEL_41420"/>
<dbReference type="GO" id="GO:0016791">
    <property type="term" value="F:phosphatase activity"/>
    <property type="evidence" value="ECO:0007669"/>
    <property type="project" value="TreeGrafter"/>
</dbReference>
<dbReference type="AlphaFoldDB" id="A0A7I7TBS4"/>
<dbReference type="InterPro" id="IPR001932">
    <property type="entry name" value="PPM-type_phosphatase-like_dom"/>
</dbReference>
<evidence type="ECO:0000256" key="6">
    <source>
        <dbReference type="ARBA" id="ARBA00023136"/>
    </source>
</evidence>
<sequence length="718" mass="74671">MNESSPRDRIGYAAGLFGWVALPYLAGSVLSWQTFGAGIGPAFFPPAGVTVAAMLLNRRALWPVIVAAIVVAELAVDLRYGAALGTSAGFALANSVEPLVGALLVRTWCKGPPDLRERADLARFVAGAVVLGPLAGGVIGGVATAISNYVLSPIVVLHWWAGDGVGVLLIGAPILLWRFQSHLLRARMLETFLVLGAMAGLTVVSFRLEIPPALFLLPVMAWAALRLDMIGAALCGGVLAFTANAMANAGYTTFESLDLRAPGQLAIAQAFIAVVVLVAMLTAQEAAGRVTAVQQRQAERRERARLETLANLGQLLSGAFTQNQIGDAVLGQVINDAGAQGLAVGLVNDEGTALEWVAMGGYPESVANQFADGVALEASTAATETVRTGKPVVIRTIAEYRRRYPDNAKWMVASGGSAVASWPLTVGGKAIGALVLAWADPQPLDTAQLAYTSAVATMIGQALVRARVYADEHARAAVLQAAVLPTSPAVIAGVDVGVSYEPADVVQGLGGDWYDALELPHGRTYLAVGDVVGHGLPAVEDMAQLRSAGRALAFQGLAPAQLLAALNTFTRQASNGKFATMGVAVLDPATATLSYASAGHPPPVLRRAGTGTVIRLAGAHGPVLGPVERASYSAGRVEIGEGDILVMYTDGLIERRGQDIESGMARVQQLVAQWSGDESLPAACRQLTQTLAPPPRDDDVCMVAVRFGAIDVIGSADR</sequence>
<evidence type="ECO:0000256" key="2">
    <source>
        <dbReference type="ARBA" id="ARBA00022475"/>
    </source>
</evidence>
<keyword evidence="5 7" id="KW-1133">Transmembrane helix</keyword>
<accession>A0A7I7TBS4</accession>
<feature type="transmembrane region" description="Helical" evidence="7">
    <location>
        <begin position="12"/>
        <end position="32"/>
    </location>
</feature>
<feature type="transmembrane region" description="Helical" evidence="7">
    <location>
        <begin position="189"/>
        <end position="210"/>
    </location>
</feature>
<keyword evidence="4" id="KW-0378">Hydrolase</keyword>
<organism evidence="9 10">
    <name type="scientific">Mycolicibacterium helvum</name>
    <dbReference type="NCBI Taxonomy" id="1534349"/>
    <lineage>
        <taxon>Bacteria</taxon>
        <taxon>Bacillati</taxon>
        <taxon>Actinomycetota</taxon>
        <taxon>Actinomycetes</taxon>
        <taxon>Mycobacteriales</taxon>
        <taxon>Mycobacteriaceae</taxon>
        <taxon>Mycolicibacterium</taxon>
    </lineage>
</organism>
<dbReference type="Proteomes" id="UP000467148">
    <property type="component" value="Chromosome"/>
</dbReference>
<reference evidence="9 10" key="1">
    <citation type="journal article" date="2019" name="Emerg. Microbes Infect.">
        <title>Comprehensive subspecies identification of 175 nontuberculous mycobacteria species based on 7547 genomic profiles.</title>
        <authorList>
            <person name="Matsumoto Y."/>
            <person name="Kinjo T."/>
            <person name="Motooka D."/>
            <person name="Nabeya D."/>
            <person name="Jung N."/>
            <person name="Uechi K."/>
            <person name="Horii T."/>
            <person name="Iida T."/>
            <person name="Fujita J."/>
            <person name="Nakamura S."/>
        </authorList>
    </citation>
    <scope>NUCLEOTIDE SEQUENCE [LARGE SCALE GENOMIC DNA]</scope>
    <source>
        <strain evidence="9 10">JCM 30396</strain>
    </source>
</reference>
<dbReference type="InterPro" id="IPR052016">
    <property type="entry name" value="Bact_Sigma-Reg"/>
</dbReference>
<keyword evidence="10" id="KW-1185">Reference proteome</keyword>
<gene>
    <name evidence="9" type="ORF">MHEL_41420</name>
</gene>
<evidence type="ECO:0000256" key="3">
    <source>
        <dbReference type="ARBA" id="ARBA00022692"/>
    </source>
</evidence>
<feature type="transmembrane region" description="Helical" evidence="7">
    <location>
        <begin position="121"/>
        <end position="151"/>
    </location>
</feature>
<keyword evidence="6 7" id="KW-0472">Membrane</keyword>
<dbReference type="SMART" id="SM00331">
    <property type="entry name" value="PP2C_SIG"/>
    <property type="match status" value="1"/>
</dbReference>
<dbReference type="Pfam" id="PF07228">
    <property type="entry name" value="SpoIIE"/>
    <property type="match status" value="1"/>
</dbReference>
<keyword evidence="2" id="KW-1003">Cell membrane</keyword>
<dbReference type="InterPro" id="IPR036457">
    <property type="entry name" value="PPM-type-like_dom_sf"/>
</dbReference>
<dbReference type="InterPro" id="IPR003018">
    <property type="entry name" value="GAF"/>
</dbReference>
<evidence type="ECO:0000313" key="10">
    <source>
        <dbReference type="Proteomes" id="UP000467148"/>
    </source>
</evidence>
<dbReference type="Gene3D" id="3.60.40.10">
    <property type="entry name" value="PPM-type phosphatase domain"/>
    <property type="match status" value="1"/>
</dbReference>
<dbReference type="Pfam" id="PF05231">
    <property type="entry name" value="MASE1"/>
    <property type="match status" value="1"/>
</dbReference>
<dbReference type="Pfam" id="PF13185">
    <property type="entry name" value="GAF_2"/>
    <property type="match status" value="1"/>
</dbReference>
<evidence type="ECO:0000256" key="7">
    <source>
        <dbReference type="SAM" id="Phobius"/>
    </source>
</evidence>
<keyword evidence="3 7" id="KW-0812">Transmembrane</keyword>
<evidence type="ECO:0000313" key="9">
    <source>
        <dbReference type="EMBL" id="BBY65899.1"/>
    </source>
</evidence>
<feature type="transmembrane region" description="Helical" evidence="7">
    <location>
        <begin position="263"/>
        <end position="283"/>
    </location>
</feature>
<dbReference type="Gene3D" id="3.30.450.40">
    <property type="match status" value="1"/>
</dbReference>
<dbReference type="RefSeq" id="WP_163749904.1">
    <property type="nucleotide sequence ID" value="NZ_AP022596.1"/>
</dbReference>
<dbReference type="SUPFAM" id="SSF55781">
    <property type="entry name" value="GAF domain-like"/>
    <property type="match status" value="1"/>
</dbReference>
<evidence type="ECO:0000256" key="4">
    <source>
        <dbReference type="ARBA" id="ARBA00022801"/>
    </source>
</evidence>
<dbReference type="GO" id="GO:0005886">
    <property type="term" value="C:plasma membrane"/>
    <property type="evidence" value="ECO:0007669"/>
    <property type="project" value="UniProtKB-SubCell"/>
</dbReference>
<dbReference type="PANTHER" id="PTHR43156">
    <property type="entry name" value="STAGE II SPORULATION PROTEIN E-RELATED"/>
    <property type="match status" value="1"/>
</dbReference>
<dbReference type="EMBL" id="AP022596">
    <property type="protein sequence ID" value="BBY65899.1"/>
    <property type="molecule type" value="Genomic_DNA"/>
</dbReference>
<dbReference type="InterPro" id="IPR029016">
    <property type="entry name" value="GAF-like_dom_sf"/>
</dbReference>
<evidence type="ECO:0000256" key="5">
    <source>
        <dbReference type="ARBA" id="ARBA00022989"/>
    </source>
</evidence>
<evidence type="ECO:0000259" key="8">
    <source>
        <dbReference type="SMART" id="SM00331"/>
    </source>
</evidence>
<dbReference type="SUPFAM" id="SSF81606">
    <property type="entry name" value="PP2C-like"/>
    <property type="match status" value="1"/>
</dbReference>
<feature type="domain" description="PPM-type phosphatase" evidence="8">
    <location>
        <begin position="494"/>
        <end position="707"/>
    </location>
</feature>
<feature type="transmembrane region" description="Helical" evidence="7">
    <location>
        <begin position="61"/>
        <end position="82"/>
    </location>
</feature>
<feature type="transmembrane region" description="Helical" evidence="7">
    <location>
        <begin position="230"/>
        <end position="251"/>
    </location>
</feature>
<dbReference type="PANTHER" id="PTHR43156:SF2">
    <property type="entry name" value="STAGE II SPORULATION PROTEIN E"/>
    <property type="match status" value="1"/>
</dbReference>
<dbReference type="InterPro" id="IPR007895">
    <property type="entry name" value="MASE1"/>
</dbReference>
<name>A0A7I7TBS4_9MYCO</name>
<proteinExistence type="predicted"/>
<feature type="transmembrane region" description="Helical" evidence="7">
    <location>
        <begin position="157"/>
        <end position="177"/>
    </location>
</feature>
<comment type="subcellular location">
    <subcellularLocation>
        <location evidence="1">Cell membrane</location>
        <topology evidence="1">Multi-pass membrane protein</topology>
    </subcellularLocation>
</comment>
<feature type="transmembrane region" description="Helical" evidence="7">
    <location>
        <begin position="38"/>
        <end position="56"/>
    </location>
</feature>